<dbReference type="RefSeq" id="WP_217629057.1">
    <property type="nucleotide sequence ID" value="NZ_FMYH01000001.1"/>
</dbReference>
<feature type="transmembrane region" description="Helical" evidence="1">
    <location>
        <begin position="138"/>
        <end position="156"/>
    </location>
</feature>
<proteinExistence type="predicted"/>
<keyword evidence="1" id="KW-1133">Transmembrane helix</keyword>
<dbReference type="InterPro" id="IPR037185">
    <property type="entry name" value="EmrE-like"/>
</dbReference>
<dbReference type="NCBIfam" id="NF038012">
    <property type="entry name" value="DMT_1"/>
    <property type="match status" value="1"/>
</dbReference>
<organism evidence="2 3">
    <name type="scientific">Sanguibacter gelidistatuariae</name>
    <dbReference type="NCBI Taxonomy" id="1814289"/>
    <lineage>
        <taxon>Bacteria</taxon>
        <taxon>Bacillati</taxon>
        <taxon>Actinomycetota</taxon>
        <taxon>Actinomycetes</taxon>
        <taxon>Micrococcales</taxon>
        <taxon>Sanguibacteraceae</taxon>
        <taxon>Sanguibacter</taxon>
    </lineage>
</organism>
<gene>
    <name evidence="2" type="ORF">SAMN05216410_0330</name>
</gene>
<feature type="transmembrane region" description="Helical" evidence="1">
    <location>
        <begin position="64"/>
        <end position="95"/>
    </location>
</feature>
<feature type="transmembrane region" description="Helical" evidence="1">
    <location>
        <begin position="107"/>
        <end position="126"/>
    </location>
</feature>
<feature type="transmembrane region" description="Helical" evidence="1">
    <location>
        <begin position="165"/>
        <end position="183"/>
    </location>
</feature>
<keyword evidence="1" id="KW-0812">Transmembrane</keyword>
<feature type="transmembrane region" description="Helical" evidence="1">
    <location>
        <begin position="266"/>
        <end position="285"/>
    </location>
</feature>
<dbReference type="AlphaFoldDB" id="A0A1G6GNV5"/>
<keyword evidence="1" id="KW-0472">Membrane</keyword>
<name>A0A1G6GNV5_9MICO</name>
<evidence type="ECO:0000313" key="3">
    <source>
        <dbReference type="Proteomes" id="UP000199039"/>
    </source>
</evidence>
<dbReference type="SUPFAM" id="SSF103481">
    <property type="entry name" value="Multidrug resistance efflux transporter EmrE"/>
    <property type="match status" value="1"/>
</dbReference>
<feature type="transmembrane region" description="Helical" evidence="1">
    <location>
        <begin position="195"/>
        <end position="221"/>
    </location>
</feature>
<evidence type="ECO:0000313" key="2">
    <source>
        <dbReference type="EMBL" id="SDB83692.1"/>
    </source>
</evidence>
<evidence type="ECO:0008006" key="4">
    <source>
        <dbReference type="Google" id="ProtNLM"/>
    </source>
</evidence>
<protein>
    <recommendedName>
        <fullName evidence="4">Magnesium transporter NIPA</fullName>
    </recommendedName>
</protein>
<dbReference type="PANTHER" id="PTHR40761">
    <property type="entry name" value="CONSERVED INTEGRAL MEMBRANE ALANINE VALINE AND LEUCINE RICH PROTEIN-RELATED"/>
    <property type="match status" value="1"/>
</dbReference>
<feature type="transmembrane region" description="Helical" evidence="1">
    <location>
        <begin position="233"/>
        <end position="254"/>
    </location>
</feature>
<dbReference type="STRING" id="1814289.SAMN05216410_0330"/>
<dbReference type="PANTHER" id="PTHR40761:SF1">
    <property type="entry name" value="CONSERVED INTEGRAL MEMBRANE ALANINE VALINE AND LEUCINE RICH PROTEIN-RELATED"/>
    <property type="match status" value="1"/>
</dbReference>
<sequence>MSASLTAPVLLALGGSFLFALGSATLQRAAQTVPDAEARGLRLILRLVRMPLWWLGLVADVAGYALQALALAVGSLLVVQPLVVTSLLFALPLAARWSGRRLRVSDGVWALVLVTSLAAFMVVGAPTSGGLSPGLAQWRAPGLLVAVLLAACFLGAGRRSSARKALLLGTAAGVLYGVLAALTKTLVDVFDHSGVLAALGVIVGSWQLWVLVAVSIAGTVIQQSAFQAGPLSASMPAVTVAEPVVAVGLGLAVYGDTLNMHGLRGLVIIVVGAAMAVATIMLAAASAEAAPAEIIVGP</sequence>
<keyword evidence="3" id="KW-1185">Reference proteome</keyword>
<dbReference type="Proteomes" id="UP000199039">
    <property type="component" value="Unassembled WGS sequence"/>
</dbReference>
<reference evidence="2 3" key="1">
    <citation type="submission" date="2016-09" db="EMBL/GenBank/DDBJ databases">
        <authorList>
            <person name="Capua I."/>
            <person name="De Benedictis P."/>
            <person name="Joannis T."/>
            <person name="Lombin L.H."/>
            <person name="Cattoli G."/>
        </authorList>
    </citation>
    <scope>NUCLEOTIDE SEQUENCE [LARGE SCALE GENOMIC DNA]</scope>
    <source>
        <strain evidence="2 3">ISLP-3</strain>
    </source>
</reference>
<accession>A0A1G6GNV5</accession>
<dbReference type="EMBL" id="FMYH01000001">
    <property type="protein sequence ID" value="SDB83692.1"/>
    <property type="molecule type" value="Genomic_DNA"/>
</dbReference>
<evidence type="ECO:0000256" key="1">
    <source>
        <dbReference type="SAM" id="Phobius"/>
    </source>
</evidence>